<comment type="subunit">
    <text evidence="5">Part of the 30S ribosomal subunit. Forms a tight heterodimer with protein bS6.</text>
</comment>
<organism evidence="7 8">
    <name type="scientific">Candidatus Saganbacteria bacterium</name>
    <dbReference type="NCBI Taxonomy" id="2575572"/>
    <lineage>
        <taxon>Bacteria</taxon>
        <taxon>Bacillati</taxon>
        <taxon>Saganbacteria</taxon>
    </lineage>
</organism>
<proteinExistence type="inferred from homology"/>
<dbReference type="Pfam" id="PF01084">
    <property type="entry name" value="Ribosomal_S18"/>
    <property type="match status" value="1"/>
</dbReference>
<dbReference type="Proteomes" id="UP000808761">
    <property type="component" value="Unassembled WGS sequence"/>
</dbReference>
<dbReference type="InterPro" id="IPR036870">
    <property type="entry name" value="Ribosomal_bS18_sf"/>
</dbReference>
<accession>A0A9D6ULU3</accession>
<comment type="function">
    <text evidence="5">Binds as a heterodimer with protein bS6 to the central domain of the 16S rRNA, where it helps stabilize the platform of the 30S subunit.</text>
</comment>
<evidence type="ECO:0000256" key="4">
    <source>
        <dbReference type="ARBA" id="ARBA00035141"/>
    </source>
</evidence>
<dbReference type="EMBL" id="JACRKR010000032">
    <property type="protein sequence ID" value="MBI5078517.1"/>
    <property type="molecule type" value="Genomic_DNA"/>
</dbReference>
<keyword evidence="5" id="KW-0699">rRNA-binding</keyword>
<dbReference type="PANTHER" id="PTHR13479:SF40">
    <property type="entry name" value="SMALL RIBOSOMAL SUBUNIT PROTEIN BS18M"/>
    <property type="match status" value="1"/>
</dbReference>
<dbReference type="NCBIfam" id="TIGR00165">
    <property type="entry name" value="S18"/>
    <property type="match status" value="1"/>
</dbReference>
<gene>
    <name evidence="5" type="primary">rpsR</name>
    <name evidence="7" type="ORF">HZB08_00655</name>
</gene>
<name>A0A9D6ULU3_UNCSA</name>
<keyword evidence="5" id="KW-0694">RNA-binding</keyword>
<dbReference type="HAMAP" id="MF_00270">
    <property type="entry name" value="Ribosomal_bS18"/>
    <property type="match status" value="1"/>
</dbReference>
<dbReference type="PRINTS" id="PR00974">
    <property type="entry name" value="RIBOSOMALS18"/>
</dbReference>
<evidence type="ECO:0000256" key="6">
    <source>
        <dbReference type="RuleBase" id="RU003910"/>
    </source>
</evidence>
<protein>
    <recommendedName>
        <fullName evidence="4 5">Small ribosomal subunit protein bS18</fullName>
    </recommendedName>
</protein>
<evidence type="ECO:0000256" key="1">
    <source>
        <dbReference type="ARBA" id="ARBA00005589"/>
    </source>
</evidence>
<comment type="similarity">
    <text evidence="1 5 6">Belongs to the bacterial ribosomal protein bS18 family.</text>
</comment>
<dbReference type="PROSITE" id="PS00057">
    <property type="entry name" value="RIBOSOMAL_S18"/>
    <property type="match status" value="1"/>
</dbReference>
<dbReference type="InterPro" id="IPR001648">
    <property type="entry name" value="Ribosomal_bS18"/>
</dbReference>
<evidence type="ECO:0000313" key="7">
    <source>
        <dbReference type="EMBL" id="MBI5078517.1"/>
    </source>
</evidence>
<reference evidence="7" key="1">
    <citation type="submission" date="2020-07" db="EMBL/GenBank/DDBJ databases">
        <title>Huge and variable diversity of episymbiotic CPR bacteria and DPANN archaea in groundwater ecosystems.</title>
        <authorList>
            <person name="He C.Y."/>
            <person name="Keren R."/>
            <person name="Whittaker M."/>
            <person name="Farag I.F."/>
            <person name="Doudna J."/>
            <person name="Cate J.H.D."/>
            <person name="Banfield J.F."/>
        </authorList>
    </citation>
    <scope>NUCLEOTIDE SEQUENCE</scope>
    <source>
        <strain evidence="7">NC_groundwater_1860_Pr3_B-0.1um_51_7</strain>
    </source>
</reference>
<dbReference type="GO" id="GO:0006412">
    <property type="term" value="P:translation"/>
    <property type="evidence" value="ECO:0007669"/>
    <property type="project" value="UniProtKB-UniRule"/>
</dbReference>
<evidence type="ECO:0000313" key="8">
    <source>
        <dbReference type="Proteomes" id="UP000808761"/>
    </source>
</evidence>
<comment type="caution">
    <text evidence="7">The sequence shown here is derived from an EMBL/GenBank/DDBJ whole genome shotgun (WGS) entry which is preliminary data.</text>
</comment>
<sequence>MTREPRKPKQSQFKRVRRRPCVFCIDQKKLDYKDLSFVRRFVTDRGKIAPRRMSGCCALHQRMVSRAVKRARQIGLVPYVIE</sequence>
<keyword evidence="2 5" id="KW-0689">Ribosomal protein</keyword>
<dbReference type="InterPro" id="IPR018275">
    <property type="entry name" value="Ribosomal_bS18_CS"/>
</dbReference>
<keyword evidence="3 5" id="KW-0687">Ribonucleoprotein</keyword>
<dbReference type="AlphaFoldDB" id="A0A9D6ULU3"/>
<dbReference type="PANTHER" id="PTHR13479">
    <property type="entry name" value="30S RIBOSOMAL PROTEIN S18"/>
    <property type="match status" value="1"/>
</dbReference>
<evidence type="ECO:0000256" key="3">
    <source>
        <dbReference type="ARBA" id="ARBA00023274"/>
    </source>
</evidence>
<dbReference type="GO" id="GO:0003735">
    <property type="term" value="F:structural constituent of ribosome"/>
    <property type="evidence" value="ECO:0007669"/>
    <property type="project" value="InterPro"/>
</dbReference>
<dbReference type="GO" id="GO:0022627">
    <property type="term" value="C:cytosolic small ribosomal subunit"/>
    <property type="evidence" value="ECO:0007669"/>
    <property type="project" value="TreeGrafter"/>
</dbReference>
<evidence type="ECO:0000256" key="5">
    <source>
        <dbReference type="HAMAP-Rule" id="MF_00270"/>
    </source>
</evidence>
<dbReference type="Gene3D" id="4.10.640.10">
    <property type="entry name" value="Ribosomal protein S18"/>
    <property type="match status" value="1"/>
</dbReference>
<evidence type="ECO:0000256" key="2">
    <source>
        <dbReference type="ARBA" id="ARBA00022980"/>
    </source>
</evidence>
<dbReference type="SUPFAM" id="SSF46911">
    <property type="entry name" value="Ribosomal protein S18"/>
    <property type="match status" value="1"/>
</dbReference>
<dbReference type="GO" id="GO:0070181">
    <property type="term" value="F:small ribosomal subunit rRNA binding"/>
    <property type="evidence" value="ECO:0007669"/>
    <property type="project" value="TreeGrafter"/>
</dbReference>